<dbReference type="InterPro" id="IPR000835">
    <property type="entry name" value="HTH_MarR-typ"/>
</dbReference>
<dbReference type="Proteomes" id="UP001204851">
    <property type="component" value="Unassembled WGS sequence"/>
</dbReference>
<evidence type="ECO:0000256" key="1">
    <source>
        <dbReference type="ARBA" id="ARBA00023015"/>
    </source>
</evidence>
<dbReference type="PANTHER" id="PTHR33164:SF64">
    <property type="entry name" value="TRANSCRIPTIONAL REGULATOR SLYA"/>
    <property type="match status" value="1"/>
</dbReference>
<evidence type="ECO:0000256" key="2">
    <source>
        <dbReference type="ARBA" id="ARBA00023125"/>
    </source>
</evidence>
<evidence type="ECO:0000256" key="3">
    <source>
        <dbReference type="ARBA" id="ARBA00023163"/>
    </source>
</evidence>
<dbReference type="PANTHER" id="PTHR33164">
    <property type="entry name" value="TRANSCRIPTIONAL REGULATOR, MARR FAMILY"/>
    <property type="match status" value="1"/>
</dbReference>
<dbReference type="SMART" id="SM00347">
    <property type="entry name" value="HTH_MARR"/>
    <property type="match status" value="1"/>
</dbReference>
<proteinExistence type="predicted"/>
<sequence>MLDDATLMHLTTTLTRVARSYRAVADEVSNTYGLSHAMAWPAVMIGRMGESARPGAVAEAVGLEPASLVRVIDQLVAAGVVVRHEDPHDRRAKVLSLTPLGQQQVARVEQALHVMRRELLQGLPDEDLQAALRVLLRLETGVAELPKAAARA</sequence>
<keyword evidence="3" id="KW-0804">Transcription</keyword>
<name>A0ABT1BNC4_9BURK</name>
<evidence type="ECO:0000259" key="4">
    <source>
        <dbReference type="PROSITE" id="PS50995"/>
    </source>
</evidence>
<dbReference type="InterPro" id="IPR036388">
    <property type="entry name" value="WH-like_DNA-bd_sf"/>
</dbReference>
<feature type="domain" description="HTH marR-type" evidence="4">
    <location>
        <begin position="7"/>
        <end position="140"/>
    </location>
</feature>
<gene>
    <name evidence="5" type="ORF">M0L44_13020</name>
</gene>
<dbReference type="InterPro" id="IPR039422">
    <property type="entry name" value="MarR/SlyA-like"/>
</dbReference>
<organism evidence="5 6">
    <name type="scientific">Ideonella oryzae</name>
    <dbReference type="NCBI Taxonomy" id="2937441"/>
    <lineage>
        <taxon>Bacteria</taxon>
        <taxon>Pseudomonadati</taxon>
        <taxon>Pseudomonadota</taxon>
        <taxon>Betaproteobacteria</taxon>
        <taxon>Burkholderiales</taxon>
        <taxon>Sphaerotilaceae</taxon>
        <taxon>Ideonella</taxon>
    </lineage>
</organism>
<accession>A0ABT1BNC4</accession>
<dbReference type="RefSeq" id="WP_252770125.1">
    <property type="nucleotide sequence ID" value="NZ_JAMXMC010000007.1"/>
</dbReference>
<keyword evidence="2" id="KW-0238">DNA-binding</keyword>
<evidence type="ECO:0000313" key="6">
    <source>
        <dbReference type="Proteomes" id="UP001204851"/>
    </source>
</evidence>
<reference evidence="5 6" key="1">
    <citation type="submission" date="2022-06" db="EMBL/GenBank/DDBJ databases">
        <title>Ideonella sp. NS12-5 Genome sequencing and assembly.</title>
        <authorList>
            <person name="Jung Y."/>
        </authorList>
    </citation>
    <scope>NUCLEOTIDE SEQUENCE [LARGE SCALE GENOMIC DNA]</scope>
    <source>
        <strain evidence="5 6">NS12-5</strain>
    </source>
</reference>
<dbReference type="PRINTS" id="PR00598">
    <property type="entry name" value="HTHMARR"/>
</dbReference>
<dbReference type="PROSITE" id="PS50995">
    <property type="entry name" value="HTH_MARR_2"/>
    <property type="match status" value="1"/>
</dbReference>
<dbReference type="Pfam" id="PF12802">
    <property type="entry name" value="MarR_2"/>
    <property type="match status" value="1"/>
</dbReference>
<dbReference type="Gene3D" id="1.10.10.10">
    <property type="entry name" value="Winged helix-like DNA-binding domain superfamily/Winged helix DNA-binding domain"/>
    <property type="match status" value="1"/>
</dbReference>
<dbReference type="SUPFAM" id="SSF46785">
    <property type="entry name" value="Winged helix' DNA-binding domain"/>
    <property type="match status" value="1"/>
</dbReference>
<keyword evidence="6" id="KW-1185">Reference proteome</keyword>
<dbReference type="EMBL" id="JAMXMC010000007">
    <property type="protein sequence ID" value="MCO5977623.1"/>
    <property type="molecule type" value="Genomic_DNA"/>
</dbReference>
<dbReference type="InterPro" id="IPR036390">
    <property type="entry name" value="WH_DNA-bd_sf"/>
</dbReference>
<comment type="caution">
    <text evidence="5">The sequence shown here is derived from an EMBL/GenBank/DDBJ whole genome shotgun (WGS) entry which is preliminary data.</text>
</comment>
<protein>
    <submittedName>
        <fullName evidence="5">MarR family transcriptional regulator</fullName>
    </submittedName>
</protein>
<keyword evidence="1" id="KW-0805">Transcription regulation</keyword>
<evidence type="ECO:0000313" key="5">
    <source>
        <dbReference type="EMBL" id="MCO5977623.1"/>
    </source>
</evidence>